<evidence type="ECO:0000256" key="1">
    <source>
        <dbReference type="SAM" id="MobiDB-lite"/>
    </source>
</evidence>
<gene>
    <name evidence="3" type="ORF">Cgig2_025570</name>
</gene>
<reference evidence="3" key="1">
    <citation type="submission" date="2022-04" db="EMBL/GenBank/DDBJ databases">
        <title>Carnegiea gigantea Genome sequencing and assembly v2.</title>
        <authorList>
            <person name="Copetti D."/>
            <person name="Sanderson M.J."/>
            <person name="Burquez A."/>
            <person name="Wojciechowski M.F."/>
        </authorList>
    </citation>
    <scope>NUCLEOTIDE SEQUENCE</scope>
    <source>
        <strain evidence="3">SGP5-SGP5p</strain>
        <tissue evidence="3">Aerial part</tissue>
    </source>
</reference>
<dbReference type="EMBL" id="JAKOGI010000555">
    <property type="protein sequence ID" value="KAJ8433179.1"/>
    <property type="molecule type" value="Genomic_DNA"/>
</dbReference>
<proteinExistence type="predicted"/>
<keyword evidence="2" id="KW-0812">Transmembrane</keyword>
<dbReference type="PANTHER" id="PTHR35508">
    <property type="entry name" value="VOLTAGE-DEPENDENT L-TYPE CALCIUM CHANNEL SUBUNIT"/>
    <property type="match status" value="1"/>
</dbReference>
<feature type="transmembrane region" description="Helical" evidence="2">
    <location>
        <begin position="184"/>
        <end position="207"/>
    </location>
</feature>
<dbReference type="OrthoDB" id="1925129at2759"/>
<evidence type="ECO:0000256" key="2">
    <source>
        <dbReference type="SAM" id="Phobius"/>
    </source>
</evidence>
<feature type="region of interest" description="Disordered" evidence="1">
    <location>
        <begin position="1"/>
        <end position="41"/>
    </location>
</feature>
<sequence>MADGQSESDRTINGEPTVKERAPEEDNNYSPTNDFEKDGGEAEPESLYAAVSGLLSSIFFPDPNSSLASSPLLHRIRVSLGDNLLRLRDASRTSGLKVLRWARRGSPLRLLLVVSVGTITLLTLTGILVFLLVLAAATINAIIVSLFISLAAAGGFLAMFFASVAVIYIGVLSVAAFVISSATISAIIAAVIVTGWIGFFWTLWVALKKSAGFAKHSVSVTGSALTGWQTHRHRQHHDD</sequence>
<keyword evidence="2" id="KW-0472">Membrane</keyword>
<organism evidence="3 4">
    <name type="scientific">Carnegiea gigantea</name>
    <dbReference type="NCBI Taxonomy" id="171969"/>
    <lineage>
        <taxon>Eukaryota</taxon>
        <taxon>Viridiplantae</taxon>
        <taxon>Streptophyta</taxon>
        <taxon>Embryophyta</taxon>
        <taxon>Tracheophyta</taxon>
        <taxon>Spermatophyta</taxon>
        <taxon>Magnoliopsida</taxon>
        <taxon>eudicotyledons</taxon>
        <taxon>Gunneridae</taxon>
        <taxon>Pentapetalae</taxon>
        <taxon>Caryophyllales</taxon>
        <taxon>Cactineae</taxon>
        <taxon>Cactaceae</taxon>
        <taxon>Cactoideae</taxon>
        <taxon>Echinocereeae</taxon>
        <taxon>Carnegiea</taxon>
    </lineage>
</organism>
<protein>
    <submittedName>
        <fullName evidence="3">Uncharacterized protein</fullName>
    </submittedName>
</protein>
<dbReference type="Proteomes" id="UP001153076">
    <property type="component" value="Unassembled WGS sequence"/>
</dbReference>
<name>A0A9Q1JYB6_9CARY</name>
<accession>A0A9Q1JYB6</accession>
<dbReference type="PANTHER" id="PTHR35508:SF1">
    <property type="entry name" value="VOLTAGE-DEPENDENT L-TYPE CALCIUM CHANNEL SUBUNIT"/>
    <property type="match status" value="1"/>
</dbReference>
<comment type="caution">
    <text evidence="3">The sequence shown here is derived from an EMBL/GenBank/DDBJ whole genome shotgun (WGS) entry which is preliminary data.</text>
</comment>
<keyword evidence="2" id="KW-1133">Transmembrane helix</keyword>
<feature type="transmembrane region" description="Helical" evidence="2">
    <location>
        <begin position="157"/>
        <end position="178"/>
    </location>
</feature>
<keyword evidence="4" id="KW-1185">Reference proteome</keyword>
<evidence type="ECO:0000313" key="4">
    <source>
        <dbReference type="Proteomes" id="UP001153076"/>
    </source>
</evidence>
<dbReference type="AlphaFoldDB" id="A0A9Q1JYB6"/>
<feature type="transmembrane region" description="Helical" evidence="2">
    <location>
        <begin position="107"/>
        <end position="124"/>
    </location>
</feature>
<feature type="transmembrane region" description="Helical" evidence="2">
    <location>
        <begin position="130"/>
        <end position="150"/>
    </location>
</feature>
<evidence type="ECO:0000313" key="3">
    <source>
        <dbReference type="EMBL" id="KAJ8433179.1"/>
    </source>
</evidence>
<feature type="compositionally biased region" description="Basic and acidic residues" evidence="1">
    <location>
        <begin position="7"/>
        <end position="24"/>
    </location>
</feature>